<proteinExistence type="predicted"/>
<evidence type="ECO:0000313" key="1">
    <source>
        <dbReference type="EMBL" id="CAH1397413.1"/>
    </source>
</evidence>
<organism evidence="1 2">
    <name type="scientific">Nezara viridula</name>
    <name type="common">Southern green stink bug</name>
    <name type="synonym">Cimex viridulus</name>
    <dbReference type="NCBI Taxonomy" id="85310"/>
    <lineage>
        <taxon>Eukaryota</taxon>
        <taxon>Metazoa</taxon>
        <taxon>Ecdysozoa</taxon>
        <taxon>Arthropoda</taxon>
        <taxon>Hexapoda</taxon>
        <taxon>Insecta</taxon>
        <taxon>Pterygota</taxon>
        <taxon>Neoptera</taxon>
        <taxon>Paraneoptera</taxon>
        <taxon>Hemiptera</taxon>
        <taxon>Heteroptera</taxon>
        <taxon>Panheteroptera</taxon>
        <taxon>Pentatomomorpha</taxon>
        <taxon>Pentatomoidea</taxon>
        <taxon>Pentatomidae</taxon>
        <taxon>Pentatominae</taxon>
        <taxon>Nezara</taxon>
    </lineage>
</organism>
<accession>A0A9P0H8L9</accession>
<reference evidence="1" key="1">
    <citation type="submission" date="2022-01" db="EMBL/GenBank/DDBJ databases">
        <authorList>
            <person name="King R."/>
        </authorList>
    </citation>
    <scope>NUCLEOTIDE SEQUENCE</scope>
</reference>
<keyword evidence="2" id="KW-1185">Reference proteome</keyword>
<dbReference type="EMBL" id="OV725079">
    <property type="protein sequence ID" value="CAH1397413.1"/>
    <property type="molecule type" value="Genomic_DNA"/>
</dbReference>
<name>A0A9P0H8L9_NEZVI</name>
<evidence type="ECO:0000313" key="2">
    <source>
        <dbReference type="Proteomes" id="UP001152798"/>
    </source>
</evidence>
<dbReference type="Proteomes" id="UP001152798">
    <property type="component" value="Chromosome 3"/>
</dbReference>
<protein>
    <submittedName>
        <fullName evidence="1">Uncharacterized protein</fullName>
    </submittedName>
</protein>
<dbReference type="AlphaFoldDB" id="A0A9P0H8L9"/>
<gene>
    <name evidence="1" type="ORF">NEZAVI_LOCUS7241</name>
</gene>
<sequence length="39" mass="4256">MKLSLLEASEFSSTKVNSAVAGKERSRVHLCLGLVLRKP</sequence>